<comment type="caution">
    <text evidence="2">The sequence shown here is derived from an EMBL/GenBank/DDBJ whole genome shotgun (WGS) entry which is preliminary data.</text>
</comment>
<proteinExistence type="predicted"/>
<feature type="transmembrane region" description="Helical" evidence="1">
    <location>
        <begin position="12"/>
        <end position="34"/>
    </location>
</feature>
<evidence type="ECO:0000313" key="3">
    <source>
        <dbReference type="Proteomes" id="UP001165685"/>
    </source>
</evidence>
<dbReference type="EMBL" id="JAQFWP010000123">
    <property type="protein sequence ID" value="MDA2808964.1"/>
    <property type="molecule type" value="Genomic_DNA"/>
</dbReference>
<reference evidence="2" key="1">
    <citation type="submission" date="2023-01" db="EMBL/GenBank/DDBJ databases">
        <title>Draft genome sequence of Nocardiopsis sp. LSu2-4 isolated from halophytes.</title>
        <authorList>
            <person name="Duangmal K."/>
            <person name="Chantavorakit T."/>
        </authorList>
    </citation>
    <scope>NUCLEOTIDE SEQUENCE</scope>
    <source>
        <strain evidence="2">LSu2-4</strain>
    </source>
</reference>
<protein>
    <recommendedName>
        <fullName evidence="4">DUF805 domain-containing protein</fullName>
    </recommendedName>
</protein>
<feature type="transmembrane region" description="Helical" evidence="1">
    <location>
        <begin position="69"/>
        <end position="87"/>
    </location>
</feature>
<feature type="transmembrane region" description="Helical" evidence="1">
    <location>
        <begin position="40"/>
        <end position="62"/>
    </location>
</feature>
<keyword evidence="3" id="KW-1185">Reference proteome</keyword>
<accession>A0ABT4TW80</accession>
<feature type="transmembrane region" description="Helical" evidence="1">
    <location>
        <begin position="93"/>
        <end position="111"/>
    </location>
</feature>
<keyword evidence="1" id="KW-1133">Transmembrane helix</keyword>
<name>A0ABT4TW80_9ACTN</name>
<keyword evidence="1" id="KW-0472">Membrane</keyword>
<evidence type="ECO:0000313" key="2">
    <source>
        <dbReference type="EMBL" id="MDA2808964.1"/>
    </source>
</evidence>
<keyword evidence="1" id="KW-0812">Transmembrane</keyword>
<dbReference type="RefSeq" id="WP_270681549.1">
    <property type="nucleotide sequence ID" value="NZ_JAQFWP010000123.1"/>
</dbReference>
<gene>
    <name evidence="2" type="ORF">O4U47_30950</name>
</gene>
<sequence>MAAQMPTQLKAARIILFAFTGLSFIGAAGTLASWGASSNAMLAAVTFFFVIPGVASLALGLLLKRGGHLVFWPYMLFCAFIALIALSNAQETARWVIQMLWPIALVVLVLMKPSRAYMFRR</sequence>
<evidence type="ECO:0000256" key="1">
    <source>
        <dbReference type="SAM" id="Phobius"/>
    </source>
</evidence>
<dbReference type="Proteomes" id="UP001165685">
    <property type="component" value="Unassembled WGS sequence"/>
</dbReference>
<evidence type="ECO:0008006" key="4">
    <source>
        <dbReference type="Google" id="ProtNLM"/>
    </source>
</evidence>
<organism evidence="2 3">
    <name type="scientific">Nocardiopsis suaedae</name>
    <dbReference type="NCBI Taxonomy" id="3018444"/>
    <lineage>
        <taxon>Bacteria</taxon>
        <taxon>Bacillati</taxon>
        <taxon>Actinomycetota</taxon>
        <taxon>Actinomycetes</taxon>
        <taxon>Streptosporangiales</taxon>
        <taxon>Nocardiopsidaceae</taxon>
        <taxon>Nocardiopsis</taxon>
    </lineage>
</organism>